<sequence length="100" mass="11397">MECNDQLIVLITIAWSRSLLSKHTENLPILVISSSLIGIGFDGRVGQLSPAKRSRIKDNAECHKRNHHITQENLQALLRSVKYCADSFDEHYSFEQFILS</sequence>
<protein>
    <submittedName>
        <fullName evidence="1">Uncharacterized protein</fullName>
    </submittedName>
</protein>
<evidence type="ECO:0000313" key="2">
    <source>
        <dbReference type="Proteomes" id="UP000499080"/>
    </source>
</evidence>
<reference evidence="1 2" key="1">
    <citation type="journal article" date="2019" name="Sci. Rep.">
        <title>Orb-weaving spider Araneus ventricosus genome elucidates the spidroin gene catalogue.</title>
        <authorList>
            <person name="Kono N."/>
            <person name="Nakamura H."/>
            <person name="Ohtoshi R."/>
            <person name="Moran D.A.P."/>
            <person name="Shinohara A."/>
            <person name="Yoshida Y."/>
            <person name="Fujiwara M."/>
            <person name="Mori M."/>
            <person name="Tomita M."/>
            <person name="Arakawa K."/>
        </authorList>
    </citation>
    <scope>NUCLEOTIDE SEQUENCE [LARGE SCALE GENOMIC DNA]</scope>
</reference>
<comment type="caution">
    <text evidence="1">The sequence shown here is derived from an EMBL/GenBank/DDBJ whole genome shotgun (WGS) entry which is preliminary data.</text>
</comment>
<accession>A0A4Y2T3I0</accession>
<dbReference type="EMBL" id="BGPR01025867">
    <property type="protein sequence ID" value="GBN95117.1"/>
    <property type="molecule type" value="Genomic_DNA"/>
</dbReference>
<evidence type="ECO:0000313" key="1">
    <source>
        <dbReference type="EMBL" id="GBN95117.1"/>
    </source>
</evidence>
<name>A0A4Y2T3I0_ARAVE</name>
<proteinExistence type="predicted"/>
<gene>
    <name evidence="1" type="ORF">AVEN_152117_1</name>
</gene>
<dbReference type="AlphaFoldDB" id="A0A4Y2T3I0"/>
<dbReference type="Proteomes" id="UP000499080">
    <property type="component" value="Unassembled WGS sequence"/>
</dbReference>
<organism evidence="1 2">
    <name type="scientific">Araneus ventricosus</name>
    <name type="common">Orbweaver spider</name>
    <name type="synonym">Epeira ventricosa</name>
    <dbReference type="NCBI Taxonomy" id="182803"/>
    <lineage>
        <taxon>Eukaryota</taxon>
        <taxon>Metazoa</taxon>
        <taxon>Ecdysozoa</taxon>
        <taxon>Arthropoda</taxon>
        <taxon>Chelicerata</taxon>
        <taxon>Arachnida</taxon>
        <taxon>Araneae</taxon>
        <taxon>Araneomorphae</taxon>
        <taxon>Entelegynae</taxon>
        <taxon>Araneoidea</taxon>
        <taxon>Araneidae</taxon>
        <taxon>Araneus</taxon>
    </lineage>
</organism>
<keyword evidence="2" id="KW-1185">Reference proteome</keyword>